<comment type="caution">
    <text evidence="2">The sequence shown here is derived from an EMBL/GenBank/DDBJ whole genome shotgun (WGS) entry which is preliminary data.</text>
</comment>
<keyword evidence="1" id="KW-0812">Transmembrane</keyword>
<reference evidence="2" key="1">
    <citation type="journal article" date="2014" name="Front. Microbiol.">
        <title>High frequency of phylogenetically diverse reductive dehalogenase-homologous genes in deep subseafloor sedimentary metagenomes.</title>
        <authorList>
            <person name="Kawai M."/>
            <person name="Futagami T."/>
            <person name="Toyoda A."/>
            <person name="Takaki Y."/>
            <person name="Nishi S."/>
            <person name="Hori S."/>
            <person name="Arai W."/>
            <person name="Tsubouchi T."/>
            <person name="Morono Y."/>
            <person name="Uchiyama I."/>
            <person name="Ito T."/>
            <person name="Fujiyama A."/>
            <person name="Inagaki F."/>
            <person name="Takami H."/>
        </authorList>
    </citation>
    <scope>NUCLEOTIDE SEQUENCE</scope>
    <source>
        <strain evidence="2">Expedition CK06-06</strain>
    </source>
</reference>
<organism evidence="2">
    <name type="scientific">marine sediment metagenome</name>
    <dbReference type="NCBI Taxonomy" id="412755"/>
    <lineage>
        <taxon>unclassified sequences</taxon>
        <taxon>metagenomes</taxon>
        <taxon>ecological metagenomes</taxon>
    </lineage>
</organism>
<dbReference type="Gene3D" id="2.60.40.10">
    <property type="entry name" value="Immunoglobulins"/>
    <property type="match status" value="1"/>
</dbReference>
<sequence>MIALDSDFTEVALDQVRVKDSSTVGIVAGPTGSTITVKGEQFTFAVEYMPDTTYYWKVRVDYTEVGDPTTYEYGPVRGQWSEVRSFTVIEAPVTPPVEVAPTPEITVSVPPAPTVILPAPEIIIPTPEIVLPAPQVTLPPSPAPVAPIPGWALYLIIIIGAVLVIALIVLILRTRRPV</sequence>
<accession>X1BC95</accession>
<feature type="transmembrane region" description="Helical" evidence="1">
    <location>
        <begin position="151"/>
        <end position="172"/>
    </location>
</feature>
<dbReference type="InterPro" id="IPR013783">
    <property type="entry name" value="Ig-like_fold"/>
</dbReference>
<dbReference type="AlphaFoldDB" id="X1BC95"/>
<keyword evidence="1" id="KW-0472">Membrane</keyword>
<dbReference type="EMBL" id="BART01010945">
    <property type="protein sequence ID" value="GAG78852.1"/>
    <property type="molecule type" value="Genomic_DNA"/>
</dbReference>
<gene>
    <name evidence="2" type="ORF">S01H4_23557</name>
</gene>
<name>X1BC95_9ZZZZ</name>
<protein>
    <submittedName>
        <fullName evidence="2">Uncharacterized protein</fullName>
    </submittedName>
</protein>
<proteinExistence type="predicted"/>
<evidence type="ECO:0000313" key="2">
    <source>
        <dbReference type="EMBL" id="GAG78852.1"/>
    </source>
</evidence>
<keyword evidence="1" id="KW-1133">Transmembrane helix</keyword>
<evidence type="ECO:0000256" key="1">
    <source>
        <dbReference type="SAM" id="Phobius"/>
    </source>
</evidence>